<proteinExistence type="predicted"/>
<protein>
    <submittedName>
        <fullName evidence="1">Uncharacterized protein</fullName>
    </submittedName>
</protein>
<accession>R4T787</accession>
<dbReference type="Proteomes" id="UP000202786">
    <property type="component" value="Segment"/>
</dbReference>
<dbReference type="KEGG" id="vg:16194162"/>
<dbReference type="GeneID" id="16194162"/>
<evidence type="ECO:0000313" key="1">
    <source>
        <dbReference type="EMBL" id="AGM11609.1"/>
    </source>
</evidence>
<organism evidence="1 2">
    <name type="scientific">Halogranum tailed virus 1</name>
    <dbReference type="NCBI Taxonomy" id="1273749"/>
    <lineage>
        <taxon>Viruses</taxon>
        <taxon>Duplodnaviria</taxon>
        <taxon>Heunggongvirae</taxon>
        <taxon>Uroviricota</taxon>
        <taxon>Caudoviricetes</taxon>
        <taxon>Thumleimavirales</taxon>
        <taxon>Halomagnusviridae</taxon>
        <taxon>Hagravirus</taxon>
        <taxon>Hagravirus capitaneum</taxon>
        <taxon>Hagravirus HGTV1</taxon>
    </lineage>
</organism>
<evidence type="ECO:0000313" key="2">
    <source>
        <dbReference type="Proteomes" id="UP000202786"/>
    </source>
</evidence>
<dbReference type="EMBL" id="KC292026">
    <property type="protein sequence ID" value="AGM11609.1"/>
    <property type="molecule type" value="Genomic_DNA"/>
</dbReference>
<sequence>MTVSNLSSSQHFGFSTFQYFDISESCQHFSISQFWPLPESLYTRILPMARGGNTYISVSLGRANRKA</sequence>
<name>R4T787_9CAUD</name>
<dbReference type="RefSeq" id="YP_008059487.1">
    <property type="nucleotide sequence ID" value="NC_021328.1"/>
</dbReference>
<gene>
    <name evidence="1" type="primary">312</name>
    <name evidence="1" type="ORF">HGTV1_312</name>
</gene>
<keyword evidence="2" id="KW-1185">Reference proteome</keyword>
<reference evidence="1 2" key="1">
    <citation type="submission" date="2012-12" db="EMBL/GenBank/DDBJ databases">
        <authorList>
            <person name="Sencilo A."/>
            <person name="Jacobs-Sera D."/>
            <person name="Russell D.A."/>
            <person name="Ko C."/>
            <person name="Atanasova N."/>
            <person name="Osterlund E."/>
            <person name="Oksanen H.M."/>
            <person name="Bamford D.H."/>
            <person name="Hatfull G.F."/>
            <person name="Roine E."/>
            <person name="Hendrix R.W."/>
        </authorList>
    </citation>
    <scope>NUCLEOTIDE SEQUENCE [LARGE SCALE GENOMIC DNA]</scope>
</reference>